<dbReference type="Proteomes" id="UP001222118">
    <property type="component" value="Chromosome"/>
</dbReference>
<evidence type="ECO:0000313" key="1">
    <source>
        <dbReference type="EMBL" id="WDR05543.1"/>
    </source>
</evidence>
<protein>
    <submittedName>
        <fullName evidence="1">Aldose 1-epimerase</fullName>
    </submittedName>
</protein>
<dbReference type="InterPro" id="IPR011013">
    <property type="entry name" value="Gal_mutarotase_sf_dom"/>
</dbReference>
<sequence length="287" mass="31448">MTRFDWIANGVCEPLFRPSPANGTKSALDLAAFVLLPWSNRVSDGGFDFEGKHHRLYPNIDGEPYPSHGNAFELDWHVAEVTPTTVSLVTQSSGPGPYRYAATLGYGVDRGVLTVSMVVENRGDIALPFGLGFHPWLVREPDTQLQAPASSVWLEDIRHLPVGDQPVQIPPDWNFSSSHILPSGFINNAFIGWDCKAHIDWPMRDLSLAIATTEPMSTYIVYSPSASADFFCFEPVSHAVDAFHLPGGSARHGMVRLAPGENLSGNIRFAARHGRKSRTQPNLVGDS</sequence>
<proteinExistence type="predicted"/>
<dbReference type="EMBL" id="CP118247">
    <property type="protein sequence ID" value="WDR05543.1"/>
    <property type="molecule type" value="Genomic_DNA"/>
</dbReference>
<organism evidence="1 2">
    <name type="scientific">Devosia rhodophyticola</name>
    <dbReference type="NCBI Taxonomy" id="3026423"/>
    <lineage>
        <taxon>Bacteria</taxon>
        <taxon>Pseudomonadati</taxon>
        <taxon>Pseudomonadota</taxon>
        <taxon>Alphaproteobacteria</taxon>
        <taxon>Hyphomicrobiales</taxon>
        <taxon>Devosiaceae</taxon>
        <taxon>Devosia</taxon>
    </lineage>
</organism>
<dbReference type="RefSeq" id="WP_282211062.1">
    <property type="nucleotide sequence ID" value="NZ_CP118247.1"/>
</dbReference>
<gene>
    <name evidence="1" type="ORF">PSQ90_14890</name>
</gene>
<keyword evidence="2" id="KW-1185">Reference proteome</keyword>
<evidence type="ECO:0000313" key="2">
    <source>
        <dbReference type="Proteomes" id="UP001222118"/>
    </source>
</evidence>
<dbReference type="InterPro" id="IPR008183">
    <property type="entry name" value="Aldose_1/G6P_1-epimerase"/>
</dbReference>
<dbReference type="Gene3D" id="2.70.98.10">
    <property type="match status" value="1"/>
</dbReference>
<dbReference type="SUPFAM" id="SSF74650">
    <property type="entry name" value="Galactose mutarotase-like"/>
    <property type="match status" value="1"/>
</dbReference>
<name>A0ABY7YW04_9HYPH</name>
<reference evidence="1 2" key="1">
    <citation type="submission" date="2023-02" db="EMBL/GenBank/DDBJ databases">
        <title>Devosia chondri sp. nov., isolated from the phycosphere of marine algae.</title>
        <authorList>
            <person name="Kim J.M."/>
            <person name="Lee J.K."/>
            <person name="Choi B.J."/>
            <person name="Bayburt H."/>
            <person name="Jeon C.O."/>
        </authorList>
    </citation>
    <scope>NUCLEOTIDE SEQUENCE [LARGE SCALE GENOMIC DNA]</scope>
    <source>
        <strain evidence="1 2">G2-5</strain>
    </source>
</reference>
<dbReference type="CDD" id="cd09021">
    <property type="entry name" value="Aldose_epim_Ec_YphB"/>
    <property type="match status" value="1"/>
</dbReference>
<accession>A0ABY7YW04</accession>
<dbReference type="Pfam" id="PF01263">
    <property type="entry name" value="Aldose_epim"/>
    <property type="match status" value="1"/>
</dbReference>
<dbReference type="InterPro" id="IPR014718">
    <property type="entry name" value="GH-type_carb-bd"/>
</dbReference>